<comment type="subunit">
    <text evidence="4">Part of the Bam complex.</text>
</comment>
<dbReference type="InterPro" id="IPR018391">
    <property type="entry name" value="PQQ_b-propeller_rpt"/>
</dbReference>
<reference evidence="7 8" key="1">
    <citation type="submission" date="2019-08" db="EMBL/GenBank/DDBJ databases">
        <title>Draft Genome Sequence of Halomonas eurihalina Isolated from Preserved Hide-surface.</title>
        <authorList>
            <person name="Hussain S.A."/>
            <person name="Xu A."/>
            <person name="Sarker M."/>
            <person name="Sommers C."/>
        </authorList>
    </citation>
    <scope>NUCLEOTIDE SEQUENCE [LARGE SCALE GENOMIC DNA]</scope>
    <source>
        <strain evidence="7 8">MS1</strain>
    </source>
</reference>
<dbReference type="Proteomes" id="UP000324260">
    <property type="component" value="Unassembled WGS sequence"/>
</dbReference>
<dbReference type="PANTHER" id="PTHR34512">
    <property type="entry name" value="CELL SURFACE PROTEIN"/>
    <property type="match status" value="1"/>
</dbReference>
<dbReference type="Gene3D" id="2.130.10.10">
    <property type="entry name" value="YVTN repeat-like/Quinoprotein amine dehydrogenase"/>
    <property type="match status" value="1"/>
</dbReference>
<feature type="chain" id="PRO_5023577698" description="Outer membrane protein assembly factor BamB" evidence="5">
    <location>
        <begin position="26"/>
        <end position="382"/>
    </location>
</feature>
<evidence type="ECO:0000256" key="3">
    <source>
        <dbReference type="ARBA" id="ARBA00023237"/>
    </source>
</evidence>
<comment type="subcellular location">
    <subcellularLocation>
        <location evidence="4">Cell outer membrane</location>
        <topology evidence="4">Lipid-anchor</topology>
    </subcellularLocation>
</comment>
<evidence type="ECO:0000256" key="4">
    <source>
        <dbReference type="HAMAP-Rule" id="MF_00923"/>
    </source>
</evidence>
<dbReference type="InterPro" id="IPR002372">
    <property type="entry name" value="PQQ_rpt_dom"/>
</dbReference>
<accession>A0A5D9CRJ2</accession>
<dbReference type="OrthoDB" id="5173551at2"/>
<dbReference type="PROSITE" id="PS51257">
    <property type="entry name" value="PROKAR_LIPOPROTEIN"/>
    <property type="match status" value="1"/>
</dbReference>
<dbReference type="InterPro" id="IPR015943">
    <property type="entry name" value="WD40/YVTN_repeat-like_dom_sf"/>
</dbReference>
<dbReference type="GO" id="GO:0043165">
    <property type="term" value="P:Gram-negative-bacterium-type cell outer membrane assembly"/>
    <property type="evidence" value="ECO:0007669"/>
    <property type="project" value="UniProtKB-UniRule"/>
</dbReference>
<evidence type="ECO:0000256" key="1">
    <source>
        <dbReference type="ARBA" id="ARBA00022729"/>
    </source>
</evidence>
<proteinExistence type="inferred from homology"/>
<comment type="similarity">
    <text evidence="4">Belongs to the BamB family.</text>
</comment>
<keyword evidence="3 4" id="KW-0998">Cell outer membrane</keyword>
<dbReference type="NCBIfam" id="TIGR03300">
    <property type="entry name" value="assembly_YfgL"/>
    <property type="match status" value="1"/>
</dbReference>
<dbReference type="GO" id="GO:0009279">
    <property type="term" value="C:cell outer membrane"/>
    <property type="evidence" value="ECO:0007669"/>
    <property type="project" value="UniProtKB-SubCell"/>
</dbReference>
<dbReference type="Pfam" id="PF13360">
    <property type="entry name" value="PQQ_2"/>
    <property type="match status" value="1"/>
</dbReference>
<keyword evidence="4" id="KW-0564">Palmitate</keyword>
<dbReference type="AlphaFoldDB" id="A0A5D9CRJ2"/>
<dbReference type="SUPFAM" id="SSF50998">
    <property type="entry name" value="Quinoprotein alcohol dehydrogenase-like"/>
    <property type="match status" value="1"/>
</dbReference>
<organism evidence="7 8">
    <name type="scientific">Halomonas eurihalina</name>
    <dbReference type="NCBI Taxonomy" id="42566"/>
    <lineage>
        <taxon>Bacteria</taxon>
        <taxon>Pseudomonadati</taxon>
        <taxon>Pseudomonadota</taxon>
        <taxon>Gammaproteobacteria</taxon>
        <taxon>Oceanospirillales</taxon>
        <taxon>Halomonadaceae</taxon>
        <taxon>Halomonas</taxon>
    </lineage>
</organism>
<keyword evidence="4" id="KW-0449">Lipoprotein</keyword>
<keyword evidence="2 4" id="KW-0472">Membrane</keyword>
<evidence type="ECO:0000313" key="7">
    <source>
        <dbReference type="EMBL" id="TZG33640.1"/>
    </source>
</evidence>
<dbReference type="GO" id="GO:0051205">
    <property type="term" value="P:protein insertion into membrane"/>
    <property type="evidence" value="ECO:0007669"/>
    <property type="project" value="UniProtKB-UniRule"/>
</dbReference>
<sequence length="382" mass="40582">MKSTLAITAIAALGLLAGCAGQVDSQNPPRELQDISHSTSVNTRWDEQVGDGLGLGGYSLSPAQDGDALFAADQHGLVMALNASTGQIRWEQKLDNGVSSSLTAVAGQVYLGTRNGEVVALDQSSGEEVWRSRVSSEVLSAPQVNSQLVVVQSIDGNVTALDRSSGAERWVHTTSRPSLTLRTTGTPRVIDAVTFAGLANGRLVTIENGSGRPLWERRIATPEGRSDIERLVDLAGQPVLTPDGRLYVTSYSGRLVALQATSGQELWSRDIASYQTPLLIGETLYIVDADSHLLALSASRGDELWHLDDLEGRKLTAPAFADGRLVVGDYAGYLHVIDAENGSLVGRTKVDSSGISVRPLTDGKRIYALANDGSLEALELNP</sequence>
<keyword evidence="8" id="KW-1185">Reference proteome</keyword>
<comment type="caution">
    <text evidence="7">The sequence shown here is derived from an EMBL/GenBank/DDBJ whole genome shotgun (WGS) entry which is preliminary data.</text>
</comment>
<comment type="function">
    <text evidence="4">Part of the outer membrane protein assembly complex, which is involved in assembly and insertion of beta-barrel proteins into the outer membrane.</text>
</comment>
<evidence type="ECO:0000313" key="8">
    <source>
        <dbReference type="Proteomes" id="UP000324260"/>
    </source>
</evidence>
<gene>
    <name evidence="4 7" type="primary">bamB</name>
    <name evidence="7" type="ORF">FZZ93_15435</name>
</gene>
<protein>
    <recommendedName>
        <fullName evidence="4">Outer membrane protein assembly factor BamB</fullName>
    </recommendedName>
</protein>
<evidence type="ECO:0000256" key="5">
    <source>
        <dbReference type="SAM" id="SignalP"/>
    </source>
</evidence>
<evidence type="ECO:0000256" key="2">
    <source>
        <dbReference type="ARBA" id="ARBA00023136"/>
    </source>
</evidence>
<dbReference type="HAMAP" id="MF_00923">
    <property type="entry name" value="OM_assembly_BamB"/>
    <property type="match status" value="1"/>
</dbReference>
<name>A0A5D9CRJ2_HALER</name>
<feature type="domain" description="Pyrrolo-quinoline quinone repeat" evidence="6">
    <location>
        <begin position="104"/>
        <end position="305"/>
    </location>
</feature>
<dbReference type="EMBL" id="VTPU01000018">
    <property type="protein sequence ID" value="TZG33640.1"/>
    <property type="molecule type" value="Genomic_DNA"/>
</dbReference>
<dbReference type="SMART" id="SM00564">
    <property type="entry name" value="PQQ"/>
    <property type="match status" value="6"/>
</dbReference>
<keyword evidence="1 4" id="KW-0732">Signal</keyword>
<dbReference type="InterPro" id="IPR011047">
    <property type="entry name" value="Quinoprotein_ADH-like_sf"/>
</dbReference>
<dbReference type="RefSeq" id="WP_149323199.1">
    <property type="nucleotide sequence ID" value="NZ_JARWAH010000004.1"/>
</dbReference>
<evidence type="ECO:0000259" key="6">
    <source>
        <dbReference type="Pfam" id="PF13360"/>
    </source>
</evidence>
<feature type="signal peptide" evidence="5">
    <location>
        <begin position="1"/>
        <end position="25"/>
    </location>
</feature>
<dbReference type="PANTHER" id="PTHR34512:SF30">
    <property type="entry name" value="OUTER MEMBRANE PROTEIN ASSEMBLY FACTOR BAMB"/>
    <property type="match status" value="1"/>
</dbReference>
<dbReference type="InterPro" id="IPR017687">
    <property type="entry name" value="BamB"/>
</dbReference>